<reference evidence="2" key="1">
    <citation type="journal article" date="2015" name="PLoS Genet.">
        <title>Genome Sequence and Transcriptome Analyses of Chrysochromulina tobin: Metabolic Tools for Enhanced Algal Fitness in the Prominent Order Prymnesiales (Haptophyceae).</title>
        <authorList>
            <person name="Hovde B.T."/>
            <person name="Deodato C.R."/>
            <person name="Hunsperger H.M."/>
            <person name="Ryken S.A."/>
            <person name="Yost W."/>
            <person name="Jha R.K."/>
            <person name="Patterson J."/>
            <person name="Monnat R.J. Jr."/>
            <person name="Barlow S.B."/>
            <person name="Starkenburg S.R."/>
            <person name="Cattolico R.A."/>
        </authorList>
    </citation>
    <scope>NUCLEOTIDE SEQUENCE</scope>
    <source>
        <strain evidence="2">CCMP291</strain>
    </source>
</reference>
<accession>A0A0M0K9V1</accession>
<dbReference type="Proteomes" id="UP000037460">
    <property type="component" value="Unassembled WGS sequence"/>
</dbReference>
<name>A0A0M0K9V1_9EUKA</name>
<evidence type="ECO:0000313" key="1">
    <source>
        <dbReference type="EMBL" id="KOO35595.1"/>
    </source>
</evidence>
<dbReference type="AlphaFoldDB" id="A0A0M0K9V1"/>
<keyword evidence="2" id="KW-1185">Reference proteome</keyword>
<dbReference type="EMBL" id="JWZX01000811">
    <property type="protein sequence ID" value="KOO35595.1"/>
    <property type="molecule type" value="Genomic_DNA"/>
</dbReference>
<protein>
    <submittedName>
        <fullName evidence="1">Uncharacterized protein</fullName>
    </submittedName>
</protein>
<evidence type="ECO:0000313" key="2">
    <source>
        <dbReference type="Proteomes" id="UP000037460"/>
    </source>
</evidence>
<proteinExistence type="predicted"/>
<organism evidence="1 2">
    <name type="scientific">Chrysochromulina tobinii</name>
    <dbReference type="NCBI Taxonomy" id="1460289"/>
    <lineage>
        <taxon>Eukaryota</taxon>
        <taxon>Haptista</taxon>
        <taxon>Haptophyta</taxon>
        <taxon>Prymnesiophyceae</taxon>
        <taxon>Prymnesiales</taxon>
        <taxon>Chrysochromulinaceae</taxon>
        <taxon>Chrysochromulina</taxon>
    </lineage>
</organism>
<sequence length="211" mass="22355">MRTIYDGWATHLQEPALPNTLRVDPKFTPRSGSRIRAAQAPGLDLEGHYADRSGSVSNDEDYHIKTVAALHETLSAVGVGSQTVIPPYAGHRPGDSHRHGGASVFLPPTSAGRVGIHFCRPTSARLEHGPPAWQGSRKAAAEKAESHLDAAVVELGRAVTALKLAHGPGHTLTLRAEEAHAALLAAIDSNRIARGVADVGVPFAKHPFGYM</sequence>
<comment type="caution">
    <text evidence="1">The sequence shown here is derived from an EMBL/GenBank/DDBJ whole genome shotgun (WGS) entry which is preliminary data.</text>
</comment>
<gene>
    <name evidence="1" type="ORF">Ctob_007274</name>
</gene>